<comment type="caution">
    <text evidence="1">The sequence shown here is derived from an EMBL/GenBank/DDBJ whole genome shotgun (WGS) entry which is preliminary data.</text>
</comment>
<name>A0ABS8TCN8_DATST</name>
<gene>
    <name evidence="1" type="ORF">HAX54_007194</name>
</gene>
<dbReference type="Proteomes" id="UP000823775">
    <property type="component" value="Unassembled WGS sequence"/>
</dbReference>
<proteinExistence type="predicted"/>
<accession>A0ABS8TCN8</accession>
<organism evidence="1 2">
    <name type="scientific">Datura stramonium</name>
    <name type="common">Jimsonweed</name>
    <name type="synonym">Common thornapple</name>
    <dbReference type="NCBI Taxonomy" id="4076"/>
    <lineage>
        <taxon>Eukaryota</taxon>
        <taxon>Viridiplantae</taxon>
        <taxon>Streptophyta</taxon>
        <taxon>Embryophyta</taxon>
        <taxon>Tracheophyta</taxon>
        <taxon>Spermatophyta</taxon>
        <taxon>Magnoliopsida</taxon>
        <taxon>eudicotyledons</taxon>
        <taxon>Gunneridae</taxon>
        <taxon>Pentapetalae</taxon>
        <taxon>asterids</taxon>
        <taxon>lamiids</taxon>
        <taxon>Solanales</taxon>
        <taxon>Solanaceae</taxon>
        <taxon>Solanoideae</taxon>
        <taxon>Datureae</taxon>
        <taxon>Datura</taxon>
    </lineage>
</organism>
<keyword evidence="2" id="KW-1185">Reference proteome</keyword>
<dbReference type="EMBL" id="JACEIK010001369">
    <property type="protein sequence ID" value="MCD7468756.1"/>
    <property type="molecule type" value="Genomic_DNA"/>
</dbReference>
<evidence type="ECO:0000313" key="2">
    <source>
        <dbReference type="Proteomes" id="UP000823775"/>
    </source>
</evidence>
<sequence>ESMKVMQESHSCMISSICRMRPLLQEQMQLDFTALDAAKTEDATMEEATNGASKVFGSLTDSMTFLDAPDTSDATVIICAPESDLANGKSDKDEVLINVLNWLNLEF</sequence>
<protein>
    <submittedName>
        <fullName evidence="1">Uncharacterized protein</fullName>
    </submittedName>
</protein>
<feature type="non-terminal residue" evidence="1">
    <location>
        <position position="1"/>
    </location>
</feature>
<reference evidence="1 2" key="1">
    <citation type="journal article" date="2021" name="BMC Genomics">
        <title>Datura genome reveals duplications of psychoactive alkaloid biosynthetic genes and high mutation rate following tissue culture.</title>
        <authorList>
            <person name="Rajewski A."/>
            <person name="Carter-House D."/>
            <person name="Stajich J."/>
            <person name="Litt A."/>
        </authorList>
    </citation>
    <scope>NUCLEOTIDE SEQUENCE [LARGE SCALE GENOMIC DNA]</scope>
    <source>
        <strain evidence="1">AR-01</strain>
    </source>
</reference>
<evidence type="ECO:0000313" key="1">
    <source>
        <dbReference type="EMBL" id="MCD7468756.1"/>
    </source>
</evidence>